<reference evidence="3 4" key="1">
    <citation type="submission" date="2018-11" db="EMBL/GenBank/DDBJ databases">
        <title>Sequencing the genomes of 1000 actinobacteria strains.</title>
        <authorList>
            <person name="Klenk H.-P."/>
        </authorList>
    </citation>
    <scope>NUCLEOTIDE SEQUENCE [LARGE SCALE GENOMIC DNA]</scope>
    <source>
        <strain evidence="3 4">DSM 44231</strain>
    </source>
</reference>
<keyword evidence="1" id="KW-0472">Membrane</keyword>
<evidence type="ECO:0008006" key="5">
    <source>
        <dbReference type="Google" id="ProtNLM"/>
    </source>
</evidence>
<dbReference type="RefSeq" id="WP_123743814.1">
    <property type="nucleotide sequence ID" value="NZ_RJKM01000001.1"/>
</dbReference>
<gene>
    <name evidence="3" type="ORF">EDD40_3454</name>
</gene>
<accession>A0A3N1H6E1</accession>
<evidence type="ECO:0000313" key="3">
    <source>
        <dbReference type="EMBL" id="ROP38114.1"/>
    </source>
</evidence>
<proteinExistence type="predicted"/>
<comment type="caution">
    <text evidence="3">The sequence shown here is derived from an EMBL/GenBank/DDBJ whole genome shotgun (WGS) entry which is preliminary data.</text>
</comment>
<keyword evidence="1" id="KW-1133">Transmembrane helix</keyword>
<evidence type="ECO:0000313" key="4">
    <source>
        <dbReference type="Proteomes" id="UP000268727"/>
    </source>
</evidence>
<sequence>MRVPLTRQASAAGLVAVAALVLGAAPASAAPGDASAHGARLDLALSGRGAVSAGPFAAATADGPTSTTSASVDVPGVLKTGAVDASASRDDKTGAVGSRASTADVRLDLLSTVVGGLSADLVEAECAATQKGLTGRAGFVGLDLERLGEAGVGVGVDPAPNTALDVDLRGVDVARVVVNEQLRNADGSLTVNAVHVTLLGDAPGSVGAGDLVLSSATCGPAGLPIPMASGAGRWLGLGLLALFGVPVGASALRRRHDLAAG</sequence>
<dbReference type="NCBIfam" id="NF040603">
    <property type="entry name" value="choice_anch_P"/>
    <property type="match status" value="1"/>
</dbReference>
<feature type="signal peptide" evidence="2">
    <location>
        <begin position="1"/>
        <end position="29"/>
    </location>
</feature>
<keyword evidence="1" id="KW-0812">Transmembrane</keyword>
<evidence type="ECO:0000256" key="1">
    <source>
        <dbReference type="SAM" id="Phobius"/>
    </source>
</evidence>
<organism evidence="3 4">
    <name type="scientific">Saccharothrix texasensis</name>
    <dbReference type="NCBI Taxonomy" id="103734"/>
    <lineage>
        <taxon>Bacteria</taxon>
        <taxon>Bacillati</taxon>
        <taxon>Actinomycetota</taxon>
        <taxon>Actinomycetes</taxon>
        <taxon>Pseudonocardiales</taxon>
        <taxon>Pseudonocardiaceae</taxon>
        <taxon>Saccharothrix</taxon>
    </lineage>
</organism>
<feature type="chain" id="PRO_5018280559" description="MYXO-CTERM domain-containing protein" evidence="2">
    <location>
        <begin position="30"/>
        <end position="261"/>
    </location>
</feature>
<feature type="transmembrane region" description="Helical" evidence="1">
    <location>
        <begin position="234"/>
        <end position="252"/>
    </location>
</feature>
<protein>
    <recommendedName>
        <fullName evidence="5">MYXO-CTERM domain-containing protein</fullName>
    </recommendedName>
</protein>
<name>A0A3N1H6E1_9PSEU</name>
<dbReference type="OrthoDB" id="3686194at2"/>
<keyword evidence="4" id="KW-1185">Reference proteome</keyword>
<evidence type="ECO:0000256" key="2">
    <source>
        <dbReference type="SAM" id="SignalP"/>
    </source>
</evidence>
<dbReference type="AlphaFoldDB" id="A0A3N1H6E1"/>
<dbReference type="Proteomes" id="UP000268727">
    <property type="component" value="Unassembled WGS sequence"/>
</dbReference>
<keyword evidence="2" id="KW-0732">Signal</keyword>
<dbReference type="EMBL" id="RJKM01000001">
    <property type="protein sequence ID" value="ROP38114.1"/>
    <property type="molecule type" value="Genomic_DNA"/>
</dbReference>